<feature type="region of interest" description="Disordered" evidence="1">
    <location>
        <begin position="64"/>
        <end position="139"/>
    </location>
</feature>
<organism evidence="2 3">
    <name type="scientific">Clonostachys chloroleuca</name>
    <dbReference type="NCBI Taxonomy" id="1926264"/>
    <lineage>
        <taxon>Eukaryota</taxon>
        <taxon>Fungi</taxon>
        <taxon>Dikarya</taxon>
        <taxon>Ascomycota</taxon>
        <taxon>Pezizomycotina</taxon>
        <taxon>Sordariomycetes</taxon>
        <taxon>Hypocreomycetidae</taxon>
        <taxon>Hypocreales</taxon>
        <taxon>Bionectriaceae</taxon>
        <taxon>Clonostachys</taxon>
    </lineage>
</organism>
<reference evidence="2" key="1">
    <citation type="submission" date="2023-01" db="EMBL/GenBank/DDBJ databases">
        <authorList>
            <person name="Piombo E."/>
        </authorList>
    </citation>
    <scope>NUCLEOTIDE SEQUENCE</scope>
</reference>
<feature type="compositionally biased region" description="Basic and acidic residues" evidence="1">
    <location>
        <begin position="10"/>
        <end position="33"/>
    </location>
</feature>
<protein>
    <submittedName>
        <fullName evidence="2">Uncharacterized protein</fullName>
    </submittedName>
</protein>
<feature type="region of interest" description="Disordered" evidence="1">
    <location>
        <begin position="1"/>
        <end position="33"/>
    </location>
</feature>
<dbReference type="Proteomes" id="UP001160390">
    <property type="component" value="Unassembled WGS sequence"/>
</dbReference>
<feature type="compositionally biased region" description="Low complexity" evidence="1">
    <location>
        <begin position="557"/>
        <end position="571"/>
    </location>
</feature>
<evidence type="ECO:0000313" key="2">
    <source>
        <dbReference type="EMBL" id="CAI6098591.1"/>
    </source>
</evidence>
<feature type="region of interest" description="Disordered" evidence="1">
    <location>
        <begin position="262"/>
        <end position="283"/>
    </location>
</feature>
<sequence>MILGTKRNRNNPESHEGSTSRAESRHAGERQLEKDGSLLLGTLGRLAVHQVVETSASLHEVVETTHNGEDTEGVDPDTDNTSDVGAVVRATEPTEDGEEGSEDIDDKDGTSQLPGRNGRPEGTVGTSDEDQPVLSKGDLEEDNLIDITVVLSDTTVVVTGSEHGSEGNPGTNSQDETEENGHTPELGKVPLDGGLGVRSVIVGNGQGGNIGEDGNEDDEVQVQALVEDGNPETEEDFHVEGQSDTVDNVGVHAVENLAGSLEGINDSTETGGKEDNIGSGTGSIGGAFDSNTGISLLQGGSIVDTVTSHGNEVTTLLENLNDGVLVLGENFSETIGSLNEIVNLGTGHVTTTTKTKTLSVVDVGTKTELAGSLTGDTDGVTSQHLDGETETLGFVDSAGSVVTRGVRAGHDTKNLPSTLTTLAGNTERTETTGSKFGNAVLVGLVNVLGDGVVLLDSLENEKRGTLDADDALTLGRLNNSLDLLGDGVEGVELENLVLGQNALGTGVELEGLEESLVDGIDTLLLAGSGQARNDEESGDDEDQENGTNAVENLSEVTSATGGSGNESSGTTNKGVVTSGSDDNEGLTTLDSGGRKALITVVLVDSERFTSKSGLIDLEEGTLGDDATISGDNGTIINLKDITGNDLVGLNLLQGTITEDSGLESESLLEFVDDRTGLVFLEETNTGVKQQETANNTEINPIFETGSENSSGLHETKQVSQLKCTQTNTGDQDRRQIAIGRALSDRRAGYGQNSGGTVIVMDASRHAPLQGLLTSGMKSHAAPPDQGESWCGECNLAPKTRIDH</sequence>
<name>A0AA35V9Q4_9HYPO</name>
<dbReference type="AlphaFoldDB" id="A0AA35V9Q4"/>
<keyword evidence="3" id="KW-1185">Reference proteome</keyword>
<proteinExistence type="predicted"/>
<feature type="compositionally biased region" description="Polar residues" evidence="1">
    <location>
        <begin position="572"/>
        <end position="589"/>
    </location>
</feature>
<feature type="compositionally biased region" description="Acidic residues" evidence="1">
    <location>
        <begin position="70"/>
        <end position="80"/>
    </location>
</feature>
<feature type="region of interest" description="Disordered" evidence="1">
    <location>
        <begin position="557"/>
        <end position="589"/>
    </location>
</feature>
<comment type="caution">
    <text evidence="2">The sequence shown here is derived from an EMBL/GenBank/DDBJ whole genome shotgun (WGS) entry which is preliminary data.</text>
</comment>
<feature type="compositionally biased region" description="Acidic residues" evidence="1">
    <location>
        <begin position="93"/>
        <end position="106"/>
    </location>
</feature>
<evidence type="ECO:0000256" key="1">
    <source>
        <dbReference type="SAM" id="MobiDB-lite"/>
    </source>
</evidence>
<accession>A0AA35V9Q4</accession>
<evidence type="ECO:0000313" key="3">
    <source>
        <dbReference type="Proteomes" id="UP001160390"/>
    </source>
</evidence>
<dbReference type="EMBL" id="CABFNP030001299">
    <property type="protein sequence ID" value="CAI6098591.1"/>
    <property type="molecule type" value="Genomic_DNA"/>
</dbReference>
<gene>
    <name evidence="2" type="ORF">CCHLO57077_00002616</name>
</gene>
<feature type="region of interest" description="Disordered" evidence="1">
    <location>
        <begin position="159"/>
        <end position="215"/>
    </location>
</feature>